<keyword evidence="2 6" id="KW-0678">Repressor</keyword>
<evidence type="ECO:0000313" key="9">
    <source>
        <dbReference type="Proteomes" id="UP000000445"/>
    </source>
</evidence>
<keyword evidence="9" id="KW-1185">Reference proteome</keyword>
<dbReference type="InterPro" id="IPR036291">
    <property type="entry name" value="NAD(P)-bd_dom_sf"/>
</dbReference>
<dbReference type="SUPFAM" id="SSF46785">
    <property type="entry name" value="Winged helix' DNA-binding domain"/>
    <property type="match status" value="1"/>
</dbReference>
<organism evidence="8 9">
    <name type="scientific">Thermotoga neapolitana (strain ATCC 49049 / DSM 4359 / NBRC 107923 / NS-E)</name>
    <dbReference type="NCBI Taxonomy" id="309803"/>
    <lineage>
        <taxon>Bacteria</taxon>
        <taxon>Thermotogati</taxon>
        <taxon>Thermotogota</taxon>
        <taxon>Thermotogae</taxon>
        <taxon>Thermotogales</taxon>
        <taxon>Thermotogaceae</taxon>
        <taxon>Thermotoga</taxon>
    </lineage>
</organism>
<dbReference type="eggNOG" id="COG2344">
    <property type="taxonomic scope" value="Bacteria"/>
</dbReference>
<dbReference type="Gene3D" id="1.10.10.10">
    <property type="entry name" value="Winged helix-like DNA-binding domain superfamily/Winged helix DNA-binding domain"/>
    <property type="match status" value="1"/>
</dbReference>
<dbReference type="GO" id="GO:0051775">
    <property type="term" value="P:response to redox state"/>
    <property type="evidence" value="ECO:0007669"/>
    <property type="project" value="InterPro"/>
</dbReference>
<dbReference type="InterPro" id="IPR036390">
    <property type="entry name" value="WH_DNA-bd_sf"/>
</dbReference>
<dbReference type="SUPFAM" id="SSF51735">
    <property type="entry name" value="NAD(P)-binding Rossmann-fold domains"/>
    <property type="match status" value="1"/>
</dbReference>
<keyword evidence="4 6" id="KW-0238">DNA-binding</keyword>
<comment type="subcellular location">
    <subcellularLocation>
        <location evidence="6">Cytoplasm</location>
    </subcellularLocation>
</comment>
<dbReference type="NCBIfam" id="NF003996">
    <property type="entry name" value="PRK05472.2-5"/>
    <property type="match status" value="1"/>
</dbReference>
<dbReference type="Gene3D" id="3.40.50.720">
    <property type="entry name" value="NAD(P)-binding Rossmann-like Domain"/>
    <property type="match status" value="1"/>
</dbReference>
<keyword evidence="1 6" id="KW-0963">Cytoplasm</keyword>
<dbReference type="HOGENOM" id="CLU_061534_1_0_0"/>
<evidence type="ECO:0000256" key="5">
    <source>
        <dbReference type="ARBA" id="ARBA00023163"/>
    </source>
</evidence>
<dbReference type="NCBIfam" id="NF003995">
    <property type="entry name" value="PRK05472.2-4"/>
    <property type="match status" value="1"/>
</dbReference>
<dbReference type="PANTHER" id="PTHR35786:SF1">
    <property type="entry name" value="REDOX-SENSING TRANSCRIPTIONAL REPRESSOR REX 1"/>
    <property type="match status" value="1"/>
</dbReference>
<dbReference type="GO" id="GO:0003677">
    <property type="term" value="F:DNA binding"/>
    <property type="evidence" value="ECO:0007669"/>
    <property type="project" value="UniProtKB-UniRule"/>
</dbReference>
<evidence type="ECO:0000256" key="6">
    <source>
        <dbReference type="HAMAP-Rule" id="MF_01131"/>
    </source>
</evidence>
<evidence type="ECO:0000313" key="8">
    <source>
        <dbReference type="EMBL" id="ACM23242.1"/>
    </source>
</evidence>
<name>B9K8F9_THENN</name>
<comment type="subunit">
    <text evidence="6">Homodimer.</text>
</comment>
<dbReference type="HAMAP" id="MF_01131">
    <property type="entry name" value="Rex"/>
    <property type="match status" value="1"/>
</dbReference>
<dbReference type="EMBL" id="CP000916">
    <property type="protein sequence ID" value="ACM23242.1"/>
    <property type="molecule type" value="Genomic_DNA"/>
</dbReference>
<dbReference type="RefSeq" id="WP_015919558.1">
    <property type="nucleotide sequence ID" value="NC_011978.1"/>
</dbReference>
<evidence type="ECO:0000256" key="2">
    <source>
        <dbReference type="ARBA" id="ARBA00022491"/>
    </source>
</evidence>
<dbReference type="SMART" id="SM00881">
    <property type="entry name" value="CoA_binding"/>
    <property type="match status" value="1"/>
</dbReference>
<dbReference type="InterPro" id="IPR036388">
    <property type="entry name" value="WH-like_DNA-bd_sf"/>
</dbReference>
<keyword evidence="6" id="KW-0520">NAD</keyword>
<evidence type="ECO:0000259" key="7">
    <source>
        <dbReference type="SMART" id="SM00881"/>
    </source>
</evidence>
<evidence type="ECO:0000256" key="4">
    <source>
        <dbReference type="ARBA" id="ARBA00023125"/>
    </source>
</evidence>
<protein>
    <recommendedName>
        <fullName evidence="6">Redox-sensing transcriptional repressor Rex</fullName>
    </recommendedName>
</protein>
<comment type="function">
    <text evidence="6">Modulates transcription in response to changes in cellular NADH/NAD(+) redox state.</text>
</comment>
<dbReference type="InterPro" id="IPR009718">
    <property type="entry name" value="Rex_DNA-bd_C_dom"/>
</dbReference>
<dbReference type="InterPro" id="IPR022876">
    <property type="entry name" value="Tscrpt_rep_Rex"/>
</dbReference>
<dbReference type="PANTHER" id="PTHR35786">
    <property type="entry name" value="REDOX-SENSING TRANSCRIPTIONAL REPRESSOR REX"/>
    <property type="match status" value="1"/>
</dbReference>
<gene>
    <name evidence="6" type="primary">rex</name>
    <name evidence="8" type="ordered locus">CTN_1066</name>
</gene>
<keyword evidence="5 6" id="KW-0804">Transcription</keyword>
<dbReference type="Pfam" id="PF06971">
    <property type="entry name" value="Put_DNA-bind_N"/>
    <property type="match status" value="1"/>
</dbReference>
<dbReference type="NCBIfam" id="NF003994">
    <property type="entry name" value="PRK05472.2-3"/>
    <property type="match status" value="1"/>
</dbReference>
<feature type="domain" description="CoA-binding" evidence="7">
    <location>
        <begin position="77"/>
        <end position="177"/>
    </location>
</feature>
<comment type="caution">
    <text evidence="6">Lacks conserved residue(s) required for the propagation of feature annotation.</text>
</comment>
<dbReference type="AlphaFoldDB" id="B9K8F9"/>
<reference evidence="8 9" key="1">
    <citation type="journal article" date="2009" name="Biosci. Biotechnol. Biochem.">
        <title>WeGAS: a web-based microbial genome annotation system.</title>
        <authorList>
            <person name="Lee D."/>
            <person name="Seo H."/>
            <person name="Park C."/>
            <person name="Park K."/>
        </authorList>
    </citation>
    <scope>NUCLEOTIDE SEQUENCE [LARGE SCALE GENOMIC DNA]</scope>
    <source>
        <strain evidence="9">ATCC 49049 / DSM 4359 / NBRC 107923 / NS-E</strain>
    </source>
</reference>
<sequence>MGEMIHLPRATFERLKMYRKALESVKKPFISSDEIAKFLEINPELVRKDLSYLKCQGKPRVGYDVEELRKELNDLFGVNSTTNMIIVGANDLARALVNQDFSKVGVKIVAVLDIESENVGKFIGEFSVREMDVLERVMRRFNVEIAALCISRDKAQATAEILIKNGIKAIWNFTGVHLELPSNVIVVDEDLTKSLLTIKHLLK</sequence>
<dbReference type="GO" id="GO:0005737">
    <property type="term" value="C:cytoplasm"/>
    <property type="evidence" value="ECO:0007669"/>
    <property type="project" value="UniProtKB-SubCell"/>
</dbReference>
<evidence type="ECO:0000256" key="3">
    <source>
        <dbReference type="ARBA" id="ARBA00023015"/>
    </source>
</evidence>
<proteinExistence type="inferred from homology"/>
<accession>B9K8F9</accession>
<keyword evidence="3 6" id="KW-0805">Transcription regulation</keyword>
<dbReference type="InterPro" id="IPR003781">
    <property type="entry name" value="CoA-bd"/>
</dbReference>
<dbReference type="Pfam" id="PF02629">
    <property type="entry name" value="CoA_binding"/>
    <property type="match status" value="1"/>
</dbReference>
<evidence type="ECO:0000256" key="1">
    <source>
        <dbReference type="ARBA" id="ARBA00022490"/>
    </source>
</evidence>
<dbReference type="Proteomes" id="UP000000445">
    <property type="component" value="Chromosome"/>
</dbReference>
<dbReference type="KEGG" id="tna:CTN_1066"/>
<dbReference type="STRING" id="309803.CTN_1066"/>
<comment type="similarity">
    <text evidence="6">Belongs to the transcriptional regulatory Rex family.</text>
</comment>
<dbReference type="GO" id="GO:0003700">
    <property type="term" value="F:DNA-binding transcription factor activity"/>
    <property type="evidence" value="ECO:0007669"/>
    <property type="project" value="UniProtKB-UniRule"/>
</dbReference>
<dbReference type="GO" id="GO:0045892">
    <property type="term" value="P:negative regulation of DNA-templated transcription"/>
    <property type="evidence" value="ECO:0007669"/>
    <property type="project" value="InterPro"/>
</dbReference>